<dbReference type="AlphaFoldDB" id="B9L1Y6"/>
<evidence type="ECO:0000313" key="3">
    <source>
        <dbReference type="Proteomes" id="UP000000447"/>
    </source>
</evidence>
<proteinExistence type="predicted"/>
<gene>
    <name evidence="2" type="ordered locus">trd_1886</name>
</gene>
<dbReference type="HOGENOM" id="CLU_3334168_0_0_0"/>
<evidence type="ECO:0000256" key="1">
    <source>
        <dbReference type="SAM" id="MobiDB-lite"/>
    </source>
</evidence>
<name>B9L1Y6_THERP</name>
<protein>
    <submittedName>
        <fullName evidence="2">Uncharacterized protein</fullName>
    </submittedName>
</protein>
<feature type="region of interest" description="Disordered" evidence="1">
    <location>
        <begin position="16"/>
        <end position="38"/>
    </location>
</feature>
<organism evidence="2 3">
    <name type="scientific">Thermomicrobium roseum (strain ATCC 27502 / DSM 5159 / P-2)</name>
    <dbReference type="NCBI Taxonomy" id="309801"/>
    <lineage>
        <taxon>Bacteria</taxon>
        <taxon>Pseudomonadati</taxon>
        <taxon>Thermomicrobiota</taxon>
        <taxon>Thermomicrobia</taxon>
        <taxon>Thermomicrobiales</taxon>
        <taxon>Thermomicrobiaceae</taxon>
        <taxon>Thermomicrobium</taxon>
    </lineage>
</organism>
<dbReference type="KEGG" id="tro:trd_1886"/>
<reference evidence="2 3" key="1">
    <citation type="journal article" date="2009" name="PLoS ONE">
        <title>Complete genome sequence of the aerobic CO-oxidizing thermophile Thermomicrobium roseum.</title>
        <authorList>
            <person name="Wu D."/>
            <person name="Raymond J."/>
            <person name="Wu M."/>
            <person name="Chatterji S."/>
            <person name="Ren Q."/>
            <person name="Graham J.E."/>
            <person name="Bryant D.A."/>
            <person name="Robb F."/>
            <person name="Colman A."/>
            <person name="Tallon L.J."/>
            <person name="Badger J.H."/>
            <person name="Madupu R."/>
            <person name="Ward N.L."/>
            <person name="Eisen J.A."/>
        </authorList>
    </citation>
    <scope>NUCLEOTIDE SEQUENCE [LARGE SCALE GENOMIC DNA]</scope>
    <source>
        <strain evidence="3">ATCC 27502 / DSM 5159 / P-2</strain>
    </source>
</reference>
<dbReference type="Proteomes" id="UP000000447">
    <property type="component" value="Chromosome"/>
</dbReference>
<evidence type="ECO:0000313" key="2">
    <source>
        <dbReference type="EMBL" id="ACM06361.1"/>
    </source>
</evidence>
<dbReference type="EMBL" id="CP001275">
    <property type="protein sequence ID" value="ACM06361.1"/>
    <property type="molecule type" value="Genomic_DNA"/>
</dbReference>
<keyword evidence="3" id="KW-1185">Reference proteome</keyword>
<accession>B9L1Y6</accession>
<sequence>MSESLLVAHRRDNRRCGSIGSTLSTVARSPGEERRWKR</sequence>